<proteinExistence type="predicted"/>
<accession>A0A9W4T7Y6</accession>
<protein>
    <submittedName>
        <fullName evidence="1">18134_t:CDS:1</fullName>
    </submittedName>
</protein>
<gene>
    <name evidence="1" type="ORF">FWILDA_LOCUS16213</name>
</gene>
<name>A0A9W4T7Y6_9GLOM</name>
<sequence>MAQCNALDSTYRAFMKNKLHLLQSTLSSVFHSNYFYNLMNLHHLLLAAHSEALHFSLNDRNLLGESTRLCIRQLQQNKWLHISPLIIWLYLSHKSNDW</sequence>
<evidence type="ECO:0000313" key="1">
    <source>
        <dbReference type="EMBL" id="CAI2193711.1"/>
    </source>
</evidence>
<evidence type="ECO:0000313" key="2">
    <source>
        <dbReference type="Proteomes" id="UP001153678"/>
    </source>
</evidence>
<organism evidence="1 2">
    <name type="scientific">Funneliformis geosporum</name>
    <dbReference type="NCBI Taxonomy" id="1117311"/>
    <lineage>
        <taxon>Eukaryota</taxon>
        <taxon>Fungi</taxon>
        <taxon>Fungi incertae sedis</taxon>
        <taxon>Mucoromycota</taxon>
        <taxon>Glomeromycotina</taxon>
        <taxon>Glomeromycetes</taxon>
        <taxon>Glomerales</taxon>
        <taxon>Glomeraceae</taxon>
        <taxon>Funneliformis</taxon>
    </lineage>
</organism>
<comment type="caution">
    <text evidence="1">The sequence shown here is derived from an EMBL/GenBank/DDBJ whole genome shotgun (WGS) entry which is preliminary data.</text>
</comment>
<dbReference type="OrthoDB" id="2445793at2759"/>
<keyword evidence="2" id="KW-1185">Reference proteome</keyword>
<feature type="non-terminal residue" evidence="1">
    <location>
        <position position="98"/>
    </location>
</feature>
<dbReference type="EMBL" id="CAMKVN010009958">
    <property type="protein sequence ID" value="CAI2193711.1"/>
    <property type="molecule type" value="Genomic_DNA"/>
</dbReference>
<dbReference type="AlphaFoldDB" id="A0A9W4T7Y6"/>
<dbReference type="Proteomes" id="UP001153678">
    <property type="component" value="Unassembled WGS sequence"/>
</dbReference>
<reference evidence="1" key="1">
    <citation type="submission" date="2022-08" db="EMBL/GenBank/DDBJ databases">
        <authorList>
            <person name="Kallberg Y."/>
            <person name="Tangrot J."/>
            <person name="Rosling A."/>
        </authorList>
    </citation>
    <scope>NUCLEOTIDE SEQUENCE</scope>
    <source>
        <strain evidence="1">Wild A</strain>
    </source>
</reference>